<evidence type="ECO:0000256" key="1">
    <source>
        <dbReference type="SAM" id="SignalP"/>
    </source>
</evidence>
<dbReference type="EMBL" id="HBIJ01017687">
    <property type="protein sequence ID" value="CAE0370938.1"/>
    <property type="molecule type" value="Transcribed_RNA"/>
</dbReference>
<evidence type="ECO:0000313" key="2">
    <source>
        <dbReference type="EMBL" id="CAE0370938.1"/>
    </source>
</evidence>
<gene>
    <name evidence="2" type="ORF">ALAG00032_LOCUS11718</name>
</gene>
<name>A0A7S3NN00_9STRA</name>
<accession>A0A7S3NN00</accession>
<organism evidence="2">
    <name type="scientific">Aureoumbra lagunensis</name>
    <dbReference type="NCBI Taxonomy" id="44058"/>
    <lineage>
        <taxon>Eukaryota</taxon>
        <taxon>Sar</taxon>
        <taxon>Stramenopiles</taxon>
        <taxon>Ochrophyta</taxon>
        <taxon>Pelagophyceae</taxon>
        <taxon>Pelagomonadales</taxon>
        <taxon>Aureoumbra</taxon>
    </lineage>
</organism>
<feature type="chain" id="PRO_5030925241" evidence="1">
    <location>
        <begin position="19"/>
        <end position="253"/>
    </location>
</feature>
<proteinExistence type="predicted"/>
<dbReference type="AlphaFoldDB" id="A0A7S3NN00"/>
<reference evidence="2" key="1">
    <citation type="submission" date="2021-01" db="EMBL/GenBank/DDBJ databases">
        <authorList>
            <person name="Corre E."/>
            <person name="Pelletier E."/>
            <person name="Niang G."/>
            <person name="Scheremetjew M."/>
            <person name="Finn R."/>
            <person name="Kale V."/>
            <person name="Holt S."/>
            <person name="Cochrane G."/>
            <person name="Meng A."/>
            <person name="Brown T."/>
            <person name="Cohen L."/>
        </authorList>
    </citation>
    <scope>NUCLEOTIDE SEQUENCE</scope>
    <source>
        <strain evidence="2">CCMP1510</strain>
    </source>
</reference>
<feature type="signal peptide" evidence="1">
    <location>
        <begin position="1"/>
        <end position="18"/>
    </location>
</feature>
<sequence length="253" mass="27794">MKEKEILFFLIIIQCASPFFIQPKNSKSVLRGCEFEAEVCTASEAALLVGETLVAEAPQSIWVKATQVNGTRSAVARLRFDSKAIDGLRLNFPKEEWENARLALGSCVDKLIATWLLDGNHEYEELGAATDAHSAYMFEIRGFFELQCPDLTAIASGKPIVTHRARLAPAIFAFQLLESSPDTQTILKALRNQPVPSSASPQLADGDSTNLLLLERRQGGKTIASKEDHHSTTLNASSQLDNDPWSGLGRTFF</sequence>
<keyword evidence="1" id="KW-0732">Signal</keyword>
<protein>
    <submittedName>
        <fullName evidence="2">Uncharacterized protein</fullName>
    </submittedName>
</protein>